<feature type="compositionally biased region" description="Basic and acidic residues" evidence="1">
    <location>
        <begin position="152"/>
        <end position="161"/>
    </location>
</feature>
<feature type="compositionally biased region" description="Basic and acidic residues" evidence="1">
    <location>
        <begin position="61"/>
        <end position="74"/>
    </location>
</feature>
<dbReference type="GO" id="GO:0005634">
    <property type="term" value="C:nucleus"/>
    <property type="evidence" value="ECO:0007669"/>
    <property type="project" value="InterPro"/>
</dbReference>
<name>F9GBR4_FUSOF</name>
<reference evidence="2" key="1">
    <citation type="journal article" date="2012" name="Mol. Plant Microbe Interact.">
        <title>A highly conserved effector in Fusarium oxysporum is required for full virulence on Arabidopsis.</title>
        <authorList>
            <person name="Thatcher L.F."/>
            <person name="Gardiner D.M."/>
            <person name="Kazan K."/>
            <person name="Manners J."/>
        </authorList>
    </citation>
    <scope>NUCLEOTIDE SEQUENCE [LARGE SCALE GENOMIC DNA]</scope>
    <source>
        <strain evidence="2">Fo5176</strain>
    </source>
</reference>
<dbReference type="EMBL" id="AFQF01004580">
    <property type="protein sequence ID" value="EGU73393.1"/>
    <property type="molecule type" value="Genomic_DNA"/>
</dbReference>
<protein>
    <submittedName>
        <fullName evidence="2">Uncharacterized protein</fullName>
    </submittedName>
</protein>
<evidence type="ECO:0000256" key="1">
    <source>
        <dbReference type="SAM" id="MobiDB-lite"/>
    </source>
</evidence>
<feature type="region of interest" description="Disordered" evidence="1">
    <location>
        <begin position="1"/>
        <end position="95"/>
    </location>
</feature>
<comment type="caution">
    <text evidence="2">The sequence shown here is derived from an EMBL/GenBank/DDBJ whole genome shotgun (WGS) entry which is preliminary data.</text>
</comment>
<dbReference type="GO" id="GO:0007623">
    <property type="term" value="P:circadian rhythm"/>
    <property type="evidence" value="ECO:0007669"/>
    <property type="project" value="InterPro"/>
</dbReference>
<dbReference type="STRING" id="660025.F9GBR4"/>
<feature type="region of interest" description="Disordered" evidence="1">
    <location>
        <begin position="152"/>
        <end position="172"/>
    </location>
</feature>
<dbReference type="InterPro" id="IPR018554">
    <property type="entry name" value="FRQ"/>
</dbReference>
<evidence type="ECO:0000313" key="2">
    <source>
        <dbReference type="EMBL" id="EGU73393.1"/>
    </source>
</evidence>
<dbReference type="GO" id="GO:0005737">
    <property type="term" value="C:cytoplasm"/>
    <property type="evidence" value="ECO:0007669"/>
    <property type="project" value="InterPro"/>
</dbReference>
<proteinExistence type="predicted"/>
<dbReference type="AlphaFoldDB" id="F9GBR4"/>
<dbReference type="OrthoDB" id="5148549at2759"/>
<accession>F9GBR4</accession>
<feature type="compositionally biased region" description="Low complexity" evidence="1">
    <location>
        <begin position="46"/>
        <end position="60"/>
    </location>
</feature>
<dbReference type="Pfam" id="PF09421">
    <property type="entry name" value="FRQ"/>
    <property type="match status" value="1"/>
</dbReference>
<gene>
    <name evidence="2" type="ORF">FOXB_16097</name>
</gene>
<dbReference type="GO" id="GO:0006355">
    <property type="term" value="P:regulation of DNA-templated transcription"/>
    <property type="evidence" value="ECO:0007669"/>
    <property type="project" value="InterPro"/>
</dbReference>
<sequence>MPLNQSNPEKTPPPPTDCFLHLDSFSGSRETVLSDPPEWHNDSSLNATANNNPADANLSSSREESDLLDTEKPHLHTRHHVDPPGPITAHSNSSDDYRSVIDDLTLEIQQLKKELKRYKQPGPALLHKDKLFEIKVYGLPQKKKRELETILRDPAADHDGSPEASSSQKRKGYPPTIAITYIPKLEFSAAMLPLQVPASGRLTPLTPPCQPVASLRERHFTSPSCLQPNLQRARSRTIYEMFLTGYTRSM</sequence>
<organism evidence="2">
    <name type="scientific">Fusarium oxysporum (strain Fo5176)</name>
    <name type="common">Fusarium vascular wilt</name>
    <dbReference type="NCBI Taxonomy" id="660025"/>
    <lineage>
        <taxon>Eukaryota</taxon>
        <taxon>Fungi</taxon>
        <taxon>Dikarya</taxon>
        <taxon>Ascomycota</taxon>
        <taxon>Pezizomycotina</taxon>
        <taxon>Sordariomycetes</taxon>
        <taxon>Hypocreomycetidae</taxon>
        <taxon>Hypocreales</taxon>
        <taxon>Nectriaceae</taxon>
        <taxon>Fusarium</taxon>
        <taxon>Fusarium oxysporum species complex</taxon>
    </lineage>
</organism>